<dbReference type="Proteomes" id="UP000593735">
    <property type="component" value="Chromosome"/>
</dbReference>
<protein>
    <submittedName>
        <fullName evidence="2">ROK family protein</fullName>
    </submittedName>
</protein>
<proteinExistence type="inferred from homology"/>
<accession>A0A7S7MBC2</accession>
<organism evidence="2 3">
    <name type="scientific">Thermophilibacter immobilis</name>
    <dbReference type="NCBI Taxonomy" id="2779519"/>
    <lineage>
        <taxon>Bacteria</taxon>
        <taxon>Bacillati</taxon>
        <taxon>Actinomycetota</taxon>
        <taxon>Coriobacteriia</taxon>
        <taxon>Coriobacteriales</taxon>
        <taxon>Atopobiaceae</taxon>
        <taxon>Thermophilibacter</taxon>
    </lineage>
</organism>
<evidence type="ECO:0000313" key="2">
    <source>
        <dbReference type="EMBL" id="QOY61283.1"/>
    </source>
</evidence>
<dbReference type="EMBL" id="CP063767">
    <property type="protein sequence ID" value="QOY61283.1"/>
    <property type="molecule type" value="Genomic_DNA"/>
</dbReference>
<dbReference type="InterPro" id="IPR000600">
    <property type="entry name" value="ROK"/>
</dbReference>
<dbReference type="InterPro" id="IPR049874">
    <property type="entry name" value="ROK_cs"/>
</dbReference>
<dbReference type="Pfam" id="PF00480">
    <property type="entry name" value="ROK"/>
    <property type="match status" value="1"/>
</dbReference>
<dbReference type="PANTHER" id="PTHR18964:SF169">
    <property type="entry name" value="N-ACETYLMANNOSAMINE KINASE"/>
    <property type="match status" value="1"/>
</dbReference>
<name>A0A7S7MBC2_9ACTN</name>
<keyword evidence="3" id="KW-1185">Reference proteome</keyword>
<evidence type="ECO:0000313" key="3">
    <source>
        <dbReference type="Proteomes" id="UP000593735"/>
    </source>
</evidence>
<comment type="similarity">
    <text evidence="1">Belongs to the ROK (NagC/XylR) family.</text>
</comment>
<dbReference type="RefSeq" id="WP_194372462.1">
    <property type="nucleotide sequence ID" value="NZ_CP063767.1"/>
</dbReference>
<dbReference type="AlphaFoldDB" id="A0A7S7MBC2"/>
<evidence type="ECO:0000256" key="1">
    <source>
        <dbReference type="ARBA" id="ARBA00006479"/>
    </source>
</evidence>
<dbReference type="KEGG" id="tio:INP52_03540"/>
<reference evidence="2 3" key="1">
    <citation type="submission" date="2020-10" db="EMBL/GenBank/DDBJ databases">
        <title>Olsenella immobilis sp.nov., isolated from the mud in a fermentation cellar used for the production of Chinese strong-flavoured liquor.</title>
        <authorList>
            <person name="Lu L."/>
        </authorList>
    </citation>
    <scope>NUCLEOTIDE SEQUENCE [LARGE SCALE GENOMIC DNA]</scope>
    <source>
        <strain evidence="2 3">LZLJ-2</strain>
    </source>
</reference>
<dbReference type="SUPFAM" id="SSF53067">
    <property type="entry name" value="Actin-like ATPase domain"/>
    <property type="match status" value="1"/>
</dbReference>
<sequence>MSQTIVAVDIGGTKVACGIVTLGDGTPRISSVEKVPTEAERGGAHVLSVVIERVASAIRHAGARPVGVGISSAGVVNPRTGDITFANDLMPGWGGTSLSSEVTTATGFPCRVLNDVHAHALGEARWGAGRDAQSCLVVAVGTGVGGAFVERGHVMLGAHDEAGHIGHVCCPAASGVPCSCGAVGHLEPVAAGPGIVSEYVRRGGTKTLPDGTPVDGAEIDRRAAAGDEAARAAQARAGHALGEVLGSMCNMLDPACVILSGSVAQCGSDWSDALHASFVDQAMPPVAKTPLMGGTLAGAAPLIGAAENFARSAYVL</sequence>
<gene>
    <name evidence="2" type="ORF">INP52_03540</name>
</gene>
<dbReference type="PROSITE" id="PS01125">
    <property type="entry name" value="ROK"/>
    <property type="match status" value="1"/>
</dbReference>
<dbReference type="Gene3D" id="3.30.420.40">
    <property type="match status" value="2"/>
</dbReference>
<dbReference type="PANTHER" id="PTHR18964">
    <property type="entry name" value="ROK (REPRESSOR, ORF, KINASE) FAMILY"/>
    <property type="match status" value="1"/>
</dbReference>
<dbReference type="InterPro" id="IPR043129">
    <property type="entry name" value="ATPase_NBD"/>
</dbReference>